<dbReference type="AlphaFoldDB" id="V4AKD1"/>
<dbReference type="OrthoDB" id="6148442at2759"/>
<keyword evidence="10" id="KW-1185">Reference proteome</keyword>
<dbReference type="InterPro" id="IPR036179">
    <property type="entry name" value="Ig-like_dom_sf"/>
</dbReference>
<dbReference type="RefSeq" id="XP_009054126.1">
    <property type="nucleotide sequence ID" value="XM_009055878.1"/>
</dbReference>
<dbReference type="GO" id="GO:0005911">
    <property type="term" value="C:cell-cell junction"/>
    <property type="evidence" value="ECO:0007669"/>
    <property type="project" value="TreeGrafter"/>
</dbReference>
<dbReference type="SUPFAM" id="SSF48726">
    <property type="entry name" value="Immunoglobulin"/>
    <property type="match status" value="2"/>
</dbReference>
<dbReference type="Gene3D" id="2.60.40.10">
    <property type="entry name" value="Immunoglobulins"/>
    <property type="match status" value="3"/>
</dbReference>
<dbReference type="PANTHER" id="PTHR11640:SF164">
    <property type="entry name" value="MAM DOMAIN-CONTAINING GLYCOSYLPHOSPHATIDYLINOSITOL ANCHOR PROTEIN 1"/>
    <property type="match status" value="1"/>
</dbReference>
<evidence type="ECO:0000256" key="4">
    <source>
        <dbReference type="ARBA" id="ARBA00023180"/>
    </source>
</evidence>
<feature type="region of interest" description="Disordered" evidence="6">
    <location>
        <begin position="391"/>
        <end position="433"/>
    </location>
</feature>
<feature type="compositionally biased region" description="Basic and acidic residues" evidence="6">
    <location>
        <begin position="420"/>
        <end position="433"/>
    </location>
</feature>
<sequence>MEYKCILIVIVYLPVLITGQYTIRGVPESYAVLGENYTLQCTVTDSPSLVDFRRNNIVLCSIFSGVCQSTTPIDNRYKCECINNNNKQLYLNISNINIQDDTTWSCRGNSGGQGSTNVSVYYGPENIRFNPTSDNIDVIEGKSQNVNCLADCKPDCNITWSKDSSTTILNNPLSLSTRDQTGSYNCTVRHTVLNKQLIKQLNVQIYYGPDELTTSINITEDGPDRLTFSPDVSSINITEGSPRINGDSEDEVMNRLGEEVTLSIDVIAYPKPSFKWIQESTGQELTPDTTQQVATNNYISSLTFTIQQSSFDNYIVTVNNGIGCDKSYTIKIIDGDPGTKTISCEQSVYQEGLGAGIGIGISVVIVFLVLLTIFIYRKYHPANKKLPEESYATFSNRNPEDRTYEDLNTRPEVNDNNQHNSEDAKEYENIRRN</sequence>
<evidence type="ECO:0000256" key="5">
    <source>
        <dbReference type="ARBA" id="ARBA00023319"/>
    </source>
</evidence>
<keyword evidence="7" id="KW-1133">Transmembrane helix</keyword>
<keyword evidence="4" id="KW-0325">Glycoprotein</keyword>
<dbReference type="Proteomes" id="UP000030746">
    <property type="component" value="Unassembled WGS sequence"/>
</dbReference>
<keyword evidence="3" id="KW-1015">Disulfide bond</keyword>
<dbReference type="GO" id="GO:0098609">
    <property type="term" value="P:cell-cell adhesion"/>
    <property type="evidence" value="ECO:0007669"/>
    <property type="project" value="TreeGrafter"/>
</dbReference>
<dbReference type="GO" id="GO:0050839">
    <property type="term" value="F:cell adhesion molecule binding"/>
    <property type="evidence" value="ECO:0007669"/>
    <property type="project" value="TreeGrafter"/>
</dbReference>
<evidence type="ECO:0000256" key="7">
    <source>
        <dbReference type="SAM" id="Phobius"/>
    </source>
</evidence>
<proteinExistence type="predicted"/>
<evidence type="ECO:0000256" key="6">
    <source>
        <dbReference type="SAM" id="MobiDB-lite"/>
    </source>
</evidence>
<dbReference type="HOGENOM" id="CLU_035457_1_0_1"/>
<protein>
    <recommendedName>
        <fullName evidence="8">Ig-like domain-containing protein</fullName>
    </recommendedName>
</protein>
<evidence type="ECO:0000256" key="2">
    <source>
        <dbReference type="ARBA" id="ARBA00023136"/>
    </source>
</evidence>
<dbReference type="PROSITE" id="PS50835">
    <property type="entry name" value="IG_LIKE"/>
    <property type="match status" value="2"/>
</dbReference>
<feature type="compositionally biased region" description="Basic and acidic residues" evidence="6">
    <location>
        <begin position="398"/>
        <end position="413"/>
    </location>
</feature>
<feature type="domain" description="Ig-like" evidence="8">
    <location>
        <begin position="14"/>
        <end position="119"/>
    </location>
</feature>
<evidence type="ECO:0000256" key="1">
    <source>
        <dbReference type="ARBA" id="ARBA00004479"/>
    </source>
</evidence>
<evidence type="ECO:0000259" key="8">
    <source>
        <dbReference type="PROSITE" id="PS50835"/>
    </source>
</evidence>
<dbReference type="CTD" id="20243097"/>
<dbReference type="InterPro" id="IPR007110">
    <property type="entry name" value="Ig-like_dom"/>
</dbReference>
<dbReference type="InterPro" id="IPR013783">
    <property type="entry name" value="Ig-like_fold"/>
</dbReference>
<dbReference type="EMBL" id="KB201689">
    <property type="protein sequence ID" value="ESO95195.1"/>
    <property type="molecule type" value="Genomic_DNA"/>
</dbReference>
<dbReference type="Pfam" id="PF07679">
    <property type="entry name" value="I-set"/>
    <property type="match status" value="1"/>
</dbReference>
<organism evidence="9 10">
    <name type="scientific">Lottia gigantea</name>
    <name type="common">Giant owl limpet</name>
    <dbReference type="NCBI Taxonomy" id="225164"/>
    <lineage>
        <taxon>Eukaryota</taxon>
        <taxon>Metazoa</taxon>
        <taxon>Spiralia</taxon>
        <taxon>Lophotrochozoa</taxon>
        <taxon>Mollusca</taxon>
        <taxon>Gastropoda</taxon>
        <taxon>Patellogastropoda</taxon>
        <taxon>Lottioidea</taxon>
        <taxon>Lottiidae</taxon>
        <taxon>Lottia</taxon>
    </lineage>
</organism>
<dbReference type="OMA" id="RGRPETY"/>
<dbReference type="InterPro" id="IPR051275">
    <property type="entry name" value="Cell_adhesion_signaling"/>
</dbReference>
<accession>V4AKD1</accession>
<comment type="subcellular location">
    <subcellularLocation>
        <location evidence="1">Membrane</location>
        <topology evidence="1">Single-pass type I membrane protein</topology>
    </subcellularLocation>
</comment>
<evidence type="ECO:0000313" key="9">
    <source>
        <dbReference type="EMBL" id="ESO95195.1"/>
    </source>
</evidence>
<dbReference type="GeneID" id="20243097"/>
<keyword evidence="2 7" id="KW-0472">Membrane</keyword>
<reference evidence="9 10" key="1">
    <citation type="journal article" date="2013" name="Nature">
        <title>Insights into bilaterian evolution from three spiralian genomes.</title>
        <authorList>
            <person name="Simakov O."/>
            <person name="Marletaz F."/>
            <person name="Cho S.J."/>
            <person name="Edsinger-Gonzales E."/>
            <person name="Havlak P."/>
            <person name="Hellsten U."/>
            <person name="Kuo D.H."/>
            <person name="Larsson T."/>
            <person name="Lv J."/>
            <person name="Arendt D."/>
            <person name="Savage R."/>
            <person name="Osoegawa K."/>
            <person name="de Jong P."/>
            <person name="Grimwood J."/>
            <person name="Chapman J.A."/>
            <person name="Shapiro H."/>
            <person name="Aerts A."/>
            <person name="Otillar R.P."/>
            <person name="Terry A.Y."/>
            <person name="Boore J.L."/>
            <person name="Grigoriev I.V."/>
            <person name="Lindberg D.R."/>
            <person name="Seaver E.C."/>
            <person name="Weisblat D.A."/>
            <person name="Putnam N.H."/>
            <person name="Rokhsar D.S."/>
        </authorList>
    </citation>
    <scope>NUCLEOTIDE SEQUENCE [LARGE SCALE GENOMIC DNA]</scope>
</reference>
<dbReference type="InterPro" id="IPR003599">
    <property type="entry name" value="Ig_sub"/>
</dbReference>
<gene>
    <name evidence="9" type="ORF">LOTGIDRAFT_175248</name>
</gene>
<evidence type="ECO:0000313" key="10">
    <source>
        <dbReference type="Proteomes" id="UP000030746"/>
    </source>
</evidence>
<feature type="domain" description="Ig-like" evidence="8">
    <location>
        <begin position="124"/>
        <end position="202"/>
    </location>
</feature>
<name>V4AKD1_LOTGI</name>
<dbReference type="SMART" id="SM00409">
    <property type="entry name" value="IG"/>
    <property type="match status" value="2"/>
</dbReference>
<dbReference type="GO" id="GO:0005886">
    <property type="term" value="C:plasma membrane"/>
    <property type="evidence" value="ECO:0007669"/>
    <property type="project" value="TreeGrafter"/>
</dbReference>
<keyword evidence="5" id="KW-0393">Immunoglobulin domain</keyword>
<feature type="transmembrane region" description="Helical" evidence="7">
    <location>
        <begin position="353"/>
        <end position="376"/>
    </location>
</feature>
<evidence type="ECO:0000256" key="3">
    <source>
        <dbReference type="ARBA" id="ARBA00023157"/>
    </source>
</evidence>
<dbReference type="InterPro" id="IPR013098">
    <property type="entry name" value="Ig_I-set"/>
</dbReference>
<dbReference type="KEGG" id="lgi:LOTGIDRAFT_175248"/>
<dbReference type="PANTHER" id="PTHR11640">
    <property type="entry name" value="NEPHRIN"/>
    <property type="match status" value="1"/>
</dbReference>
<keyword evidence="7" id="KW-0812">Transmembrane</keyword>